<dbReference type="Proteomes" id="UP001155034">
    <property type="component" value="Unassembled WGS sequence"/>
</dbReference>
<proteinExistence type="predicted"/>
<dbReference type="SUPFAM" id="SSF54637">
    <property type="entry name" value="Thioesterase/thiol ester dehydrase-isomerase"/>
    <property type="match status" value="1"/>
</dbReference>
<dbReference type="EMBL" id="JANUAU010000007">
    <property type="protein sequence ID" value="MCS3678475.1"/>
    <property type="molecule type" value="Genomic_DNA"/>
</dbReference>
<dbReference type="EMBL" id="JANUBB010000001">
    <property type="protein sequence ID" value="MCS3950428.1"/>
    <property type="molecule type" value="Genomic_DNA"/>
</dbReference>
<comment type="caution">
    <text evidence="3">The sequence shown here is derived from an EMBL/GenBank/DDBJ whole genome shotgun (WGS) entry which is preliminary data.</text>
</comment>
<dbReference type="RefSeq" id="WP_011405501.1">
    <property type="nucleotide sequence ID" value="NZ_CALTRY010000001.1"/>
</dbReference>
<dbReference type="Gene3D" id="3.10.129.10">
    <property type="entry name" value="Hotdog Thioesterase"/>
    <property type="match status" value="1"/>
</dbReference>
<dbReference type="Proteomes" id="UP001155027">
    <property type="component" value="Unassembled WGS sequence"/>
</dbReference>
<evidence type="ECO:0000313" key="5">
    <source>
        <dbReference type="EMBL" id="MCS3950428.1"/>
    </source>
</evidence>
<dbReference type="EMBL" id="JANUBF010000007">
    <property type="protein sequence ID" value="MCS4036274.1"/>
    <property type="molecule type" value="Genomic_DNA"/>
</dbReference>
<dbReference type="InterPro" id="IPR012660">
    <property type="entry name" value="YiiD_C"/>
</dbReference>
<gene>
    <name evidence="3" type="ORF">GGP61_003552</name>
    <name evidence="2" type="ORF">GGP71_002406</name>
    <name evidence="4" type="ORF">GGP82_002820</name>
    <name evidence="5" type="ORF">GGP83_000354</name>
    <name evidence="6" type="ORF">GGQ01_001334</name>
</gene>
<feature type="domain" description="Thioesterase putative" evidence="1">
    <location>
        <begin position="12"/>
        <end position="161"/>
    </location>
</feature>
<dbReference type="EMBL" id="JANUAE010000020">
    <property type="protein sequence ID" value="MCS3711917.1"/>
    <property type="molecule type" value="Genomic_DNA"/>
</dbReference>
<evidence type="ECO:0000313" key="4">
    <source>
        <dbReference type="EMBL" id="MCS3866249.1"/>
    </source>
</evidence>
<name>A0A840D8C6_9BACT</name>
<dbReference type="OMA" id="GHIVIQE"/>
<evidence type="ECO:0000259" key="1">
    <source>
        <dbReference type="Pfam" id="PF09500"/>
    </source>
</evidence>
<evidence type="ECO:0000313" key="2">
    <source>
        <dbReference type="EMBL" id="MCS3678475.1"/>
    </source>
</evidence>
<dbReference type="Proteomes" id="UP001155010">
    <property type="component" value="Unassembled WGS sequence"/>
</dbReference>
<dbReference type="NCBIfam" id="TIGR02447">
    <property type="entry name" value="yiiD_Cterm"/>
    <property type="match status" value="1"/>
</dbReference>
<dbReference type="Proteomes" id="UP001155057">
    <property type="component" value="Unassembled WGS sequence"/>
</dbReference>
<dbReference type="Pfam" id="PF09500">
    <property type="entry name" value="YiiD_C"/>
    <property type="match status" value="1"/>
</dbReference>
<evidence type="ECO:0000313" key="3">
    <source>
        <dbReference type="EMBL" id="MCS3711917.1"/>
    </source>
</evidence>
<accession>A0A840D8C6</accession>
<dbReference type="EMBL" id="JANTYZ010000010">
    <property type="protein sequence ID" value="MCS3866249.1"/>
    <property type="molecule type" value="Genomic_DNA"/>
</dbReference>
<evidence type="ECO:0000313" key="7">
    <source>
        <dbReference type="Proteomes" id="UP001155057"/>
    </source>
</evidence>
<dbReference type="GeneID" id="83729812"/>
<dbReference type="AlphaFoldDB" id="A0A840D8C6"/>
<protein>
    <submittedName>
        <fullName evidence="3">Thioesterase domain-containing protein</fullName>
    </submittedName>
</protein>
<sequence>MPNPSLKDTALDELERLITEKMPITEHLEFELAADEQGRLRASAPLKPNANHMGSAFGGSLSMLATVTGWAMMHQLVQDAMHDAMEDMRERVEVMIQESDIEYLQPVYENISVVCEPPDEDAQERFQEMLDRWGRARIELECKINEAGERAVTFIGQYVALDRGEEQGDGAPFHMESCDPADL</sequence>
<reference evidence="3" key="1">
    <citation type="submission" date="2022-08" db="EMBL/GenBank/DDBJ databases">
        <title>Genomic Encyclopedia of Type Strains, Phase V (KMG-V): Genome sequencing to study the core and pangenomes of soil and plant-associated prokaryotes.</title>
        <authorList>
            <person name="Whitman W."/>
        </authorList>
    </citation>
    <scope>NUCLEOTIDE SEQUENCE</scope>
    <source>
        <strain evidence="2">0</strain>
        <strain evidence="4">SP2016B</strain>
        <strain evidence="5">SP2017</strain>
        <strain evidence="6">SP3012</strain>
        <strain evidence="3">SP3049</strain>
    </source>
</reference>
<organism evidence="3 7">
    <name type="scientific">Salinibacter ruber</name>
    <dbReference type="NCBI Taxonomy" id="146919"/>
    <lineage>
        <taxon>Bacteria</taxon>
        <taxon>Pseudomonadati</taxon>
        <taxon>Rhodothermota</taxon>
        <taxon>Rhodothermia</taxon>
        <taxon>Rhodothermales</taxon>
        <taxon>Salinibacteraceae</taxon>
        <taxon>Salinibacter</taxon>
    </lineage>
</organism>
<dbReference type="Proteomes" id="UP001155040">
    <property type="component" value="Unassembled WGS sequence"/>
</dbReference>
<evidence type="ECO:0000313" key="6">
    <source>
        <dbReference type="EMBL" id="MCS4036274.1"/>
    </source>
</evidence>
<dbReference type="InterPro" id="IPR029069">
    <property type="entry name" value="HotDog_dom_sf"/>
</dbReference>